<evidence type="ECO:0000313" key="2">
    <source>
        <dbReference type="EMBL" id="OBX29598.1"/>
    </source>
</evidence>
<dbReference type="AlphaFoldDB" id="A0A1A7RDU3"/>
<dbReference type="Pfam" id="PF09992">
    <property type="entry name" value="NAGPA"/>
    <property type="match status" value="1"/>
</dbReference>
<reference evidence="3" key="1">
    <citation type="submission" date="2016-06" db="EMBL/GenBank/DDBJ databases">
        <authorList>
            <person name="Radolfova-Krizova L."/>
            <person name="Nemec A."/>
        </authorList>
    </citation>
    <scope>NUCLEOTIDE SEQUENCE [LARGE SCALE GENOMIC DNA]</scope>
    <source>
        <strain evidence="3">ANC 4275</strain>
    </source>
</reference>
<protein>
    <recommendedName>
        <fullName evidence="1">Phosphodiester glycosidase domain-containing protein</fullName>
    </recommendedName>
</protein>
<feature type="domain" description="Phosphodiester glycosidase" evidence="1">
    <location>
        <begin position="96"/>
        <end position="250"/>
    </location>
</feature>
<dbReference type="Proteomes" id="UP000185753">
    <property type="component" value="Unassembled WGS sequence"/>
</dbReference>
<evidence type="ECO:0000313" key="3">
    <source>
        <dbReference type="Proteomes" id="UP000185753"/>
    </source>
</evidence>
<gene>
    <name evidence="2" type="ORF">A9J31_12970</name>
</gene>
<name>A0A1A7RDU3_9GAMM</name>
<accession>A0A1A7RDU3</accession>
<dbReference type="STRING" id="1443941.A9J31_12970"/>
<proteinExistence type="predicted"/>
<comment type="caution">
    <text evidence="2">The sequence shown here is derived from an EMBL/GenBank/DDBJ whole genome shotgun (WGS) entry which is preliminary data.</text>
</comment>
<keyword evidence="3" id="KW-1185">Reference proteome</keyword>
<evidence type="ECO:0000259" key="1">
    <source>
        <dbReference type="Pfam" id="PF09992"/>
    </source>
</evidence>
<organism evidence="2 3">
    <name type="scientific">Acinetobacter gandensis</name>
    <dbReference type="NCBI Taxonomy" id="1443941"/>
    <lineage>
        <taxon>Bacteria</taxon>
        <taxon>Pseudomonadati</taxon>
        <taxon>Pseudomonadota</taxon>
        <taxon>Gammaproteobacteria</taxon>
        <taxon>Moraxellales</taxon>
        <taxon>Moraxellaceae</taxon>
        <taxon>Acinetobacter</taxon>
    </lineage>
</organism>
<sequence length="269" mass="30050">MFDQFCVYGEGCSVYLEYLKTSVKILSALLIINLGIASTYAESSVRVFQVKKPILADVVEIGDFKNLKLHLNDTNHQPYQFISRLSADLQKNCRTMQFAMNAGMYHADLSPVGLYIEGAVEEKALNRATRGFGNFLIQPNGVLAWNHTQAKVETTQSYAKSSFKALYATQSGPMLVINGQINPNFIKNSDSLKIRNGVGIKDGKLYFVITNERVSFYNFADYFKTTLGVKNALYLDGSVSSAYIGELKRNDQLRPLGPIVAYSQVFNCR</sequence>
<dbReference type="InterPro" id="IPR018711">
    <property type="entry name" value="NAGPA"/>
</dbReference>
<dbReference type="EMBL" id="LZDS01000005">
    <property type="protein sequence ID" value="OBX29598.1"/>
    <property type="molecule type" value="Genomic_DNA"/>
</dbReference>